<protein>
    <recommendedName>
        <fullName evidence="4">tRNA pseudouridine synthase A</fullName>
        <ecNumber evidence="4">5.4.99.12</ecNumber>
    </recommendedName>
    <alternativeName>
        <fullName evidence="4">tRNA pseudouridine(38-40) synthase</fullName>
    </alternativeName>
    <alternativeName>
        <fullName evidence="4">tRNA pseudouridylate synthase I</fullName>
    </alternativeName>
    <alternativeName>
        <fullName evidence="4">tRNA-uridine isomerase I</fullName>
    </alternativeName>
</protein>
<dbReference type="InterPro" id="IPR001406">
    <property type="entry name" value="PsdUridine_synth_TruA"/>
</dbReference>
<evidence type="ECO:0000256" key="7">
    <source>
        <dbReference type="RuleBase" id="RU003792"/>
    </source>
</evidence>
<dbReference type="GO" id="GO:0003723">
    <property type="term" value="F:RNA binding"/>
    <property type="evidence" value="ECO:0007669"/>
    <property type="project" value="InterPro"/>
</dbReference>
<dbReference type="Proteomes" id="UP000198324">
    <property type="component" value="Unassembled WGS sequence"/>
</dbReference>
<dbReference type="HAMAP" id="MF_00171">
    <property type="entry name" value="TruA"/>
    <property type="match status" value="1"/>
</dbReference>
<evidence type="ECO:0000256" key="2">
    <source>
        <dbReference type="ARBA" id="ARBA00022694"/>
    </source>
</evidence>
<dbReference type="FunFam" id="3.30.70.580:FF:000001">
    <property type="entry name" value="tRNA pseudouridine synthase A"/>
    <property type="match status" value="1"/>
</dbReference>
<dbReference type="InterPro" id="IPR020095">
    <property type="entry name" value="PsdUridine_synth_TruA_C"/>
</dbReference>
<feature type="domain" description="Pseudouridine synthase I TruA alpha/beta" evidence="9">
    <location>
        <begin position="15"/>
        <end position="110"/>
    </location>
</feature>
<evidence type="ECO:0000313" key="10">
    <source>
        <dbReference type="EMBL" id="SNS23924.1"/>
    </source>
</evidence>
<evidence type="ECO:0000256" key="4">
    <source>
        <dbReference type="HAMAP-Rule" id="MF_00171"/>
    </source>
</evidence>
<dbReference type="CDD" id="cd02570">
    <property type="entry name" value="PseudoU_synth_EcTruA"/>
    <property type="match status" value="1"/>
</dbReference>
<dbReference type="OrthoDB" id="9811823at2"/>
<comment type="catalytic activity">
    <reaction evidence="4 7">
        <text>uridine(38/39/40) in tRNA = pseudouridine(38/39/40) in tRNA</text>
        <dbReference type="Rhea" id="RHEA:22376"/>
        <dbReference type="Rhea" id="RHEA-COMP:10085"/>
        <dbReference type="Rhea" id="RHEA-COMP:10087"/>
        <dbReference type="ChEBI" id="CHEBI:65314"/>
        <dbReference type="ChEBI" id="CHEBI:65315"/>
        <dbReference type="EC" id="5.4.99.12"/>
    </reaction>
</comment>
<feature type="region of interest" description="Disordered" evidence="8">
    <location>
        <begin position="258"/>
        <end position="288"/>
    </location>
</feature>
<dbReference type="AlphaFoldDB" id="A0A239CWK4"/>
<keyword evidence="11" id="KW-1185">Reference proteome</keyword>
<dbReference type="InterPro" id="IPR020094">
    <property type="entry name" value="TruA/RsuA/RluB/E/F_N"/>
</dbReference>
<comment type="subunit">
    <text evidence="4">Homodimer.</text>
</comment>
<organism evidence="10 11">
    <name type="scientific">Humidesulfovibrio mexicanus</name>
    <dbReference type="NCBI Taxonomy" id="147047"/>
    <lineage>
        <taxon>Bacteria</taxon>
        <taxon>Pseudomonadati</taxon>
        <taxon>Thermodesulfobacteriota</taxon>
        <taxon>Desulfovibrionia</taxon>
        <taxon>Desulfovibrionales</taxon>
        <taxon>Desulfovibrionaceae</taxon>
        <taxon>Humidesulfovibrio</taxon>
    </lineage>
</organism>
<dbReference type="GO" id="GO:0031119">
    <property type="term" value="P:tRNA pseudouridine synthesis"/>
    <property type="evidence" value="ECO:0007669"/>
    <property type="project" value="UniProtKB-UniRule"/>
</dbReference>
<accession>A0A239CWK4</accession>
<dbReference type="InterPro" id="IPR020103">
    <property type="entry name" value="PsdUridine_synth_cat_dom_sf"/>
</dbReference>
<feature type="domain" description="Pseudouridine synthase I TruA alpha/beta" evidence="9">
    <location>
        <begin position="149"/>
        <end position="255"/>
    </location>
</feature>
<name>A0A239CWK4_9BACT</name>
<comment type="similarity">
    <text evidence="1 4 7">Belongs to the tRNA pseudouridine synthase TruA family.</text>
</comment>
<proteinExistence type="inferred from homology"/>
<dbReference type="GO" id="GO:0160147">
    <property type="term" value="F:tRNA pseudouridine(38-40) synthase activity"/>
    <property type="evidence" value="ECO:0007669"/>
    <property type="project" value="UniProtKB-EC"/>
</dbReference>
<dbReference type="Gene3D" id="3.30.70.580">
    <property type="entry name" value="Pseudouridine synthase I, catalytic domain, N-terminal subdomain"/>
    <property type="match status" value="1"/>
</dbReference>
<evidence type="ECO:0000256" key="6">
    <source>
        <dbReference type="PIRSR" id="PIRSR001430-2"/>
    </source>
</evidence>
<comment type="caution">
    <text evidence="4">Lacks conserved residue(s) required for the propagation of feature annotation.</text>
</comment>
<dbReference type="PANTHER" id="PTHR11142:SF0">
    <property type="entry name" value="TRNA PSEUDOURIDINE SYNTHASE-LIKE 1"/>
    <property type="match status" value="1"/>
</dbReference>
<reference evidence="10 11" key="1">
    <citation type="submission" date="2017-06" db="EMBL/GenBank/DDBJ databases">
        <authorList>
            <person name="Kim H.J."/>
            <person name="Triplett B.A."/>
        </authorList>
    </citation>
    <scope>NUCLEOTIDE SEQUENCE [LARGE SCALE GENOMIC DNA]</scope>
    <source>
        <strain evidence="10 11">DSM 13116</strain>
    </source>
</reference>
<dbReference type="PIRSF" id="PIRSF001430">
    <property type="entry name" value="tRNA_psdUrid_synth"/>
    <property type="match status" value="1"/>
</dbReference>
<dbReference type="InterPro" id="IPR020097">
    <property type="entry name" value="PsdUridine_synth_TruA_a/b_dom"/>
</dbReference>
<evidence type="ECO:0000259" key="9">
    <source>
        <dbReference type="Pfam" id="PF01416"/>
    </source>
</evidence>
<feature type="binding site" evidence="4 6">
    <location>
        <position position="116"/>
    </location>
    <ligand>
        <name>substrate</name>
    </ligand>
</feature>
<evidence type="ECO:0000313" key="11">
    <source>
        <dbReference type="Proteomes" id="UP000198324"/>
    </source>
</evidence>
<dbReference type="SUPFAM" id="SSF55120">
    <property type="entry name" value="Pseudouridine synthase"/>
    <property type="match status" value="1"/>
</dbReference>
<feature type="active site" description="Nucleophile" evidence="4 5">
    <location>
        <position position="58"/>
    </location>
</feature>
<evidence type="ECO:0000256" key="1">
    <source>
        <dbReference type="ARBA" id="ARBA00009375"/>
    </source>
</evidence>
<evidence type="ECO:0000256" key="3">
    <source>
        <dbReference type="ARBA" id="ARBA00023235"/>
    </source>
</evidence>
<keyword evidence="3 4" id="KW-0413">Isomerase</keyword>
<keyword evidence="2 4" id="KW-0819">tRNA processing</keyword>
<evidence type="ECO:0000256" key="8">
    <source>
        <dbReference type="SAM" id="MobiDB-lite"/>
    </source>
</evidence>
<sequence>MAKTTTTTRIMLTLAYDGTDFCGWQHQGGVRTVQSDLEAAIARVVGEPTHVEASGRTDSGVHALGQRAHFDVPERYARVPWDKALNSLLAPDVRVLAAVPAPAGFHARFNAASKIYGYTLWLGQGPVNPLRRRFVWATPGLNLAAMDQAATLLLGTHDFNSFRNLGTPLGPRGTVRTLMRIWREPGPGPEECVWRFQANGFLKQMVRNIMGCLVEVGRGKVAPGDVRCILEKRDRAAAPATAPARGLCMERVFYPGEGDDAPDAGAPSKDAAHDEHQMGGLPGDSRGS</sequence>
<comment type="function">
    <text evidence="4">Formation of pseudouridine at positions 38, 39 and 40 in the anticodon stem and loop of transfer RNAs.</text>
</comment>
<dbReference type="Pfam" id="PF01416">
    <property type="entry name" value="PseudoU_synth_1"/>
    <property type="match status" value="2"/>
</dbReference>
<dbReference type="RefSeq" id="WP_089275482.1">
    <property type="nucleotide sequence ID" value="NZ_FZOC01000009.1"/>
</dbReference>
<dbReference type="EMBL" id="FZOC01000009">
    <property type="protein sequence ID" value="SNS23924.1"/>
    <property type="molecule type" value="Genomic_DNA"/>
</dbReference>
<dbReference type="Gene3D" id="3.30.70.660">
    <property type="entry name" value="Pseudouridine synthase I, catalytic domain, C-terminal subdomain"/>
    <property type="match status" value="1"/>
</dbReference>
<evidence type="ECO:0000256" key="5">
    <source>
        <dbReference type="PIRSR" id="PIRSR001430-1"/>
    </source>
</evidence>
<dbReference type="NCBIfam" id="TIGR00071">
    <property type="entry name" value="hisT_truA"/>
    <property type="match status" value="1"/>
</dbReference>
<dbReference type="EC" id="5.4.99.12" evidence="4"/>
<gene>
    <name evidence="4" type="primary">truA</name>
    <name evidence="10" type="ORF">SAMN04488503_3301</name>
</gene>
<dbReference type="PANTHER" id="PTHR11142">
    <property type="entry name" value="PSEUDOURIDYLATE SYNTHASE"/>
    <property type="match status" value="1"/>
</dbReference>